<dbReference type="Pfam" id="PF00239">
    <property type="entry name" value="Resolvase"/>
    <property type="match status" value="1"/>
</dbReference>
<dbReference type="Pfam" id="PF13408">
    <property type="entry name" value="Zn_ribbon_recom"/>
    <property type="match status" value="1"/>
</dbReference>
<feature type="domain" description="Resolvase/invertase-type recombinase catalytic" evidence="2">
    <location>
        <begin position="18"/>
        <end position="165"/>
    </location>
</feature>
<dbReference type="SMART" id="SM00857">
    <property type="entry name" value="Resolvase"/>
    <property type="match status" value="1"/>
</dbReference>
<sequence length="441" mass="50797">MLQIEEIPAKPKEQKTIRVAAYARVSSEKDAAFHSLEAQTEYYRNYVSAHSDWELVSIYSDNGISGTTIHRPEFQRMLQDCRDGKIDLVVTKSVTRFARNTVILLETIRELKRLGIDCYFEKEDMHSISPDGELLLTLLAMYAEEEARSASENQRWRIQKKFQNGEPWVGKMLGYRFKDGNLVVIPEEAAIVRQIFTDYLSGMGQHTIAKKLFLQGVRPDNGNAWSGSSIRRILTNEAYTGNLVLQKTFCPDFRTKRSQINRGERAIYHVSNSHEAIIDQESFDAVQTELQARATLRSSNSAKTIKPYHLFHGLIYCGYCGRSYGHHRTNAKKYDKSVWACPTLYAMGKDICPSQRIPEDILIEKTKEVLAVDELDRDTLLTKVQQIIVPAHNRLQYLLADGTVVDAEWRHRSRSESWTEEMREAARQKTIERQRKGRKNE</sequence>
<dbReference type="PROSITE" id="PS51737">
    <property type="entry name" value="RECOMBINASE_DNA_BIND"/>
    <property type="match status" value="1"/>
</dbReference>
<reference evidence="4" key="2">
    <citation type="submission" date="2021-04" db="EMBL/GenBank/DDBJ databases">
        <authorList>
            <person name="Gilroy R."/>
        </authorList>
    </citation>
    <scope>NUCLEOTIDE SEQUENCE</scope>
    <source>
        <strain evidence="4">CHK192-8294</strain>
    </source>
</reference>
<dbReference type="Gene3D" id="3.90.1750.20">
    <property type="entry name" value="Putative Large Serine Recombinase, Chain B, Domain 2"/>
    <property type="match status" value="1"/>
</dbReference>
<name>A0A9D2MM65_9FIRM</name>
<reference evidence="4" key="1">
    <citation type="journal article" date="2021" name="PeerJ">
        <title>Extensive microbial diversity within the chicken gut microbiome revealed by metagenomics and culture.</title>
        <authorList>
            <person name="Gilroy R."/>
            <person name="Ravi A."/>
            <person name="Getino M."/>
            <person name="Pursley I."/>
            <person name="Horton D.L."/>
            <person name="Alikhan N.F."/>
            <person name="Baker D."/>
            <person name="Gharbi K."/>
            <person name="Hall N."/>
            <person name="Watson M."/>
            <person name="Adriaenssens E.M."/>
            <person name="Foster-Nyarko E."/>
            <person name="Jarju S."/>
            <person name="Secka A."/>
            <person name="Antonio M."/>
            <person name="Oren A."/>
            <person name="Chaudhuri R.R."/>
            <person name="La Ragione R."/>
            <person name="Hildebrand F."/>
            <person name="Pallen M.J."/>
        </authorList>
    </citation>
    <scope>NUCLEOTIDE SEQUENCE</scope>
    <source>
        <strain evidence="4">CHK192-8294</strain>
    </source>
</reference>
<dbReference type="Proteomes" id="UP000823921">
    <property type="component" value="Unassembled WGS sequence"/>
</dbReference>
<dbReference type="InterPro" id="IPR006119">
    <property type="entry name" value="Resolv_N"/>
</dbReference>
<dbReference type="GO" id="GO:0000150">
    <property type="term" value="F:DNA strand exchange activity"/>
    <property type="evidence" value="ECO:0007669"/>
    <property type="project" value="InterPro"/>
</dbReference>
<proteinExistence type="predicted"/>
<dbReference type="GO" id="GO:0003677">
    <property type="term" value="F:DNA binding"/>
    <property type="evidence" value="ECO:0007669"/>
    <property type="project" value="InterPro"/>
</dbReference>
<dbReference type="InterPro" id="IPR038109">
    <property type="entry name" value="DNA_bind_recomb_sf"/>
</dbReference>
<accession>A0A9D2MM65</accession>
<dbReference type="SUPFAM" id="SSF53041">
    <property type="entry name" value="Resolvase-like"/>
    <property type="match status" value="1"/>
</dbReference>
<evidence type="ECO:0000259" key="2">
    <source>
        <dbReference type="PROSITE" id="PS51736"/>
    </source>
</evidence>
<protein>
    <submittedName>
        <fullName evidence="4">Recombinase family protein</fullName>
    </submittedName>
</protein>
<dbReference type="AlphaFoldDB" id="A0A9D2MM65"/>
<organism evidence="4 5">
    <name type="scientific">Candidatus Flavonifractor intestinigallinarum</name>
    <dbReference type="NCBI Taxonomy" id="2838586"/>
    <lineage>
        <taxon>Bacteria</taxon>
        <taxon>Bacillati</taxon>
        <taxon>Bacillota</taxon>
        <taxon>Clostridia</taxon>
        <taxon>Eubacteriales</taxon>
        <taxon>Oscillospiraceae</taxon>
        <taxon>Flavonifractor</taxon>
    </lineage>
</organism>
<dbReference type="InterPro" id="IPR025827">
    <property type="entry name" value="Zn_ribbon_recom_dom"/>
</dbReference>
<dbReference type="Gene3D" id="3.40.50.1390">
    <property type="entry name" value="Resolvase, N-terminal catalytic domain"/>
    <property type="match status" value="1"/>
</dbReference>
<feature type="region of interest" description="Disordered" evidence="1">
    <location>
        <begin position="416"/>
        <end position="441"/>
    </location>
</feature>
<dbReference type="PROSITE" id="PS51736">
    <property type="entry name" value="RECOMBINASES_3"/>
    <property type="match status" value="1"/>
</dbReference>
<dbReference type="InterPro" id="IPR011109">
    <property type="entry name" value="DNA_bind_recombinase_dom"/>
</dbReference>
<dbReference type="Pfam" id="PF07508">
    <property type="entry name" value="Recombinase"/>
    <property type="match status" value="1"/>
</dbReference>
<comment type="caution">
    <text evidence="4">The sequence shown here is derived from an EMBL/GenBank/DDBJ whole genome shotgun (WGS) entry which is preliminary data.</text>
</comment>
<dbReference type="CDD" id="cd00338">
    <property type="entry name" value="Ser_Recombinase"/>
    <property type="match status" value="1"/>
</dbReference>
<gene>
    <name evidence="4" type="ORF">H9712_03785</name>
</gene>
<dbReference type="PANTHER" id="PTHR30461:SF23">
    <property type="entry name" value="DNA RECOMBINASE-RELATED"/>
    <property type="match status" value="1"/>
</dbReference>
<evidence type="ECO:0000313" key="4">
    <source>
        <dbReference type="EMBL" id="HJB80084.1"/>
    </source>
</evidence>
<dbReference type="InterPro" id="IPR036162">
    <property type="entry name" value="Resolvase-like_N_sf"/>
</dbReference>
<dbReference type="EMBL" id="DWXO01000038">
    <property type="protein sequence ID" value="HJB80084.1"/>
    <property type="molecule type" value="Genomic_DNA"/>
</dbReference>
<dbReference type="InterPro" id="IPR050639">
    <property type="entry name" value="SSR_resolvase"/>
</dbReference>
<evidence type="ECO:0000259" key="3">
    <source>
        <dbReference type="PROSITE" id="PS51737"/>
    </source>
</evidence>
<evidence type="ECO:0000256" key="1">
    <source>
        <dbReference type="SAM" id="MobiDB-lite"/>
    </source>
</evidence>
<evidence type="ECO:0000313" key="5">
    <source>
        <dbReference type="Proteomes" id="UP000823921"/>
    </source>
</evidence>
<dbReference type="PANTHER" id="PTHR30461">
    <property type="entry name" value="DNA-INVERTASE FROM LAMBDOID PROPHAGE"/>
    <property type="match status" value="1"/>
</dbReference>
<feature type="domain" description="Recombinase" evidence="3">
    <location>
        <begin position="172"/>
        <end position="296"/>
    </location>
</feature>